<evidence type="ECO:0000313" key="2">
    <source>
        <dbReference type="EMBL" id="CAI9764049.1"/>
    </source>
</evidence>
<dbReference type="Proteomes" id="UP000834106">
    <property type="component" value="Chromosome 6"/>
</dbReference>
<accession>A0AAD2DRX7</accession>
<keyword evidence="3" id="KW-1185">Reference proteome</keyword>
<proteinExistence type="predicted"/>
<evidence type="ECO:0000259" key="1">
    <source>
        <dbReference type="Pfam" id="PF25349"/>
    </source>
</evidence>
<gene>
    <name evidence="2" type="ORF">FPE_LOCUS11479</name>
</gene>
<sequence>MYFPREARSCLRHRARSTSTKAPAYLCAQSLPPCTRTEASRAFVRVHGGKLLRQRQRASMHVDGGTSSHRLLAQRPPCMRTEAHRVSVRVHGGTEEQRCASVHENGGTLHTIQKFAFRFLSSFEAENFMNVLKEILDSARLQGLPCDSDLSYQAESVCSIGPAYRPEENWQYTTSVDTSIHLIPPIDEAQDSNP</sequence>
<dbReference type="EMBL" id="OU503041">
    <property type="protein sequence ID" value="CAI9764049.1"/>
    <property type="molecule type" value="Genomic_DNA"/>
</dbReference>
<dbReference type="Pfam" id="PF25349">
    <property type="entry name" value="PH_PHS1"/>
    <property type="match status" value="1"/>
</dbReference>
<protein>
    <recommendedName>
        <fullName evidence="1">Poor homologous synapsis 1 PH domain-containing protein</fullName>
    </recommendedName>
</protein>
<organism evidence="2 3">
    <name type="scientific">Fraxinus pennsylvanica</name>
    <dbReference type="NCBI Taxonomy" id="56036"/>
    <lineage>
        <taxon>Eukaryota</taxon>
        <taxon>Viridiplantae</taxon>
        <taxon>Streptophyta</taxon>
        <taxon>Embryophyta</taxon>
        <taxon>Tracheophyta</taxon>
        <taxon>Spermatophyta</taxon>
        <taxon>Magnoliopsida</taxon>
        <taxon>eudicotyledons</taxon>
        <taxon>Gunneridae</taxon>
        <taxon>Pentapetalae</taxon>
        <taxon>asterids</taxon>
        <taxon>lamiids</taxon>
        <taxon>Lamiales</taxon>
        <taxon>Oleaceae</taxon>
        <taxon>Oleeae</taxon>
        <taxon>Fraxinus</taxon>
    </lineage>
</organism>
<name>A0AAD2DRX7_9LAMI</name>
<dbReference type="AlphaFoldDB" id="A0AAD2DRX7"/>
<reference evidence="2" key="1">
    <citation type="submission" date="2023-05" db="EMBL/GenBank/DDBJ databases">
        <authorList>
            <person name="Huff M."/>
        </authorList>
    </citation>
    <scope>NUCLEOTIDE SEQUENCE</scope>
</reference>
<dbReference type="InterPro" id="IPR057619">
    <property type="entry name" value="PH_PHS1"/>
</dbReference>
<feature type="domain" description="Poor homologous synapsis 1 PH" evidence="1">
    <location>
        <begin position="110"/>
        <end position="139"/>
    </location>
</feature>
<evidence type="ECO:0000313" key="3">
    <source>
        <dbReference type="Proteomes" id="UP000834106"/>
    </source>
</evidence>